<dbReference type="Proteomes" id="UP000201838">
    <property type="component" value="Unassembled WGS sequence"/>
</dbReference>
<sequence>MVMPRLFSRPKPCGPLCQEVEREIDALRLAEHLEQLGSQELKTYDARRLECGE</sequence>
<proteinExistence type="predicted"/>
<dbReference type="AlphaFoldDB" id="A0A238IVF6"/>
<dbReference type="EMBL" id="FXXQ01000001">
    <property type="protein sequence ID" value="SMX22367.1"/>
    <property type="molecule type" value="Genomic_DNA"/>
</dbReference>
<reference evidence="1 2" key="1">
    <citation type="submission" date="2017-05" db="EMBL/GenBank/DDBJ databases">
        <authorList>
            <person name="Song R."/>
            <person name="Chenine A.L."/>
            <person name="Ruprecht R.M."/>
        </authorList>
    </citation>
    <scope>NUCLEOTIDE SEQUENCE [LARGE SCALE GENOMIC DNA]</scope>
    <source>
        <strain evidence="1 2">CECT 8489</strain>
    </source>
</reference>
<accession>A0A238IVF6</accession>
<organism evidence="1 2">
    <name type="scientific">Boseongicola aestuarii</name>
    <dbReference type="NCBI Taxonomy" id="1470561"/>
    <lineage>
        <taxon>Bacteria</taxon>
        <taxon>Pseudomonadati</taxon>
        <taxon>Pseudomonadota</taxon>
        <taxon>Alphaproteobacteria</taxon>
        <taxon>Rhodobacterales</taxon>
        <taxon>Paracoccaceae</taxon>
        <taxon>Boseongicola</taxon>
    </lineage>
</organism>
<evidence type="ECO:0000313" key="1">
    <source>
        <dbReference type="EMBL" id="SMX22367.1"/>
    </source>
</evidence>
<evidence type="ECO:0000313" key="2">
    <source>
        <dbReference type="Proteomes" id="UP000201838"/>
    </source>
</evidence>
<name>A0A238IVF6_9RHOB</name>
<protein>
    <submittedName>
        <fullName evidence="1">Uncharacterized protein</fullName>
    </submittedName>
</protein>
<gene>
    <name evidence="1" type="ORF">BOA8489_00462</name>
</gene>
<keyword evidence="2" id="KW-1185">Reference proteome</keyword>